<gene>
    <name evidence="3" type="ORF">AB1Y20_005018</name>
</gene>
<dbReference type="Proteomes" id="UP001515480">
    <property type="component" value="Unassembled WGS sequence"/>
</dbReference>
<evidence type="ECO:0000313" key="3">
    <source>
        <dbReference type="EMBL" id="KAL1511730.1"/>
    </source>
</evidence>
<comment type="caution">
    <text evidence="3">The sequence shown here is derived from an EMBL/GenBank/DDBJ whole genome shotgun (WGS) entry which is preliminary data.</text>
</comment>
<feature type="region of interest" description="Disordered" evidence="1">
    <location>
        <begin position="32"/>
        <end position="52"/>
    </location>
</feature>
<keyword evidence="2" id="KW-0732">Signal</keyword>
<proteinExistence type="predicted"/>
<evidence type="ECO:0000256" key="2">
    <source>
        <dbReference type="SAM" id="SignalP"/>
    </source>
</evidence>
<dbReference type="Gene3D" id="2.40.100.10">
    <property type="entry name" value="Cyclophilin-like"/>
    <property type="match status" value="1"/>
</dbReference>
<keyword evidence="4" id="KW-1185">Reference proteome</keyword>
<feature type="region of interest" description="Disordered" evidence="1">
    <location>
        <begin position="74"/>
        <end position="94"/>
    </location>
</feature>
<feature type="signal peptide" evidence="2">
    <location>
        <begin position="1"/>
        <end position="24"/>
    </location>
</feature>
<organism evidence="3 4">
    <name type="scientific">Prymnesium parvum</name>
    <name type="common">Toxic golden alga</name>
    <dbReference type="NCBI Taxonomy" id="97485"/>
    <lineage>
        <taxon>Eukaryota</taxon>
        <taxon>Haptista</taxon>
        <taxon>Haptophyta</taxon>
        <taxon>Prymnesiophyceae</taxon>
        <taxon>Prymnesiales</taxon>
        <taxon>Prymnesiaceae</taxon>
        <taxon>Prymnesium</taxon>
    </lineage>
</organism>
<evidence type="ECO:0000256" key="1">
    <source>
        <dbReference type="SAM" id="MobiDB-lite"/>
    </source>
</evidence>
<evidence type="ECO:0000313" key="4">
    <source>
        <dbReference type="Proteomes" id="UP001515480"/>
    </source>
</evidence>
<dbReference type="PANTHER" id="PTHR46873:SF1">
    <property type="entry name" value="EXPRESSED PROTEIN"/>
    <property type="match status" value="1"/>
</dbReference>
<dbReference type="SUPFAM" id="SSF50891">
    <property type="entry name" value="Cyclophilin-like"/>
    <property type="match status" value="1"/>
</dbReference>
<feature type="chain" id="PRO_5044227829" description="Peptidylprolyl isomerase" evidence="2">
    <location>
        <begin position="25"/>
        <end position="310"/>
    </location>
</feature>
<dbReference type="AlphaFoldDB" id="A0AB34J503"/>
<dbReference type="PANTHER" id="PTHR46873">
    <property type="entry name" value="EXPRESSED PROTEIN"/>
    <property type="match status" value="1"/>
</dbReference>
<dbReference type="InterPro" id="IPR029000">
    <property type="entry name" value="Cyclophilin-like_dom_sf"/>
</dbReference>
<sequence>MRLRSFVACLAALWLVLALVVCLATLEPIPRDYTPHSSSEPRPTLLPHAQNGTVRSTELHLRRSSAAQLAAELRTHHDTRRTPGSTAVHAPAPYTADAAATPSAARRWPFTDADALLLTAEGRIRLTLVPEAVSARRYVAELLAREPACGALEPSPEHPPRDGLRFYRAEPRPAHWADPAWPDSWQGGRWGPPYALLQGSIRPVGAAAAVKLPTEEAASSCHPVIKRGMVAWAGGRGGPDFFIAVADHPEWQTGHTVWASVLAEDMEVVDAILRRPLRVANWGSINATELVTPLPFCLQPVNGSSLEKLS</sequence>
<reference evidence="3 4" key="1">
    <citation type="journal article" date="2024" name="Science">
        <title>Giant polyketide synthase enzymes in the biosynthesis of giant marine polyether toxins.</title>
        <authorList>
            <person name="Fallon T.R."/>
            <person name="Shende V.V."/>
            <person name="Wierzbicki I.H."/>
            <person name="Pendleton A.L."/>
            <person name="Watervoot N.F."/>
            <person name="Auber R.P."/>
            <person name="Gonzalez D.J."/>
            <person name="Wisecaver J.H."/>
            <person name="Moore B.S."/>
        </authorList>
    </citation>
    <scope>NUCLEOTIDE SEQUENCE [LARGE SCALE GENOMIC DNA]</scope>
    <source>
        <strain evidence="3 4">12B1</strain>
    </source>
</reference>
<dbReference type="EMBL" id="JBGBPQ010000013">
    <property type="protein sequence ID" value="KAL1511730.1"/>
    <property type="molecule type" value="Genomic_DNA"/>
</dbReference>
<name>A0AB34J503_PRYPA</name>
<protein>
    <recommendedName>
        <fullName evidence="5">Peptidylprolyl isomerase</fullName>
    </recommendedName>
</protein>
<evidence type="ECO:0008006" key="5">
    <source>
        <dbReference type="Google" id="ProtNLM"/>
    </source>
</evidence>
<accession>A0AB34J503</accession>